<evidence type="ECO:0000256" key="2">
    <source>
        <dbReference type="ARBA" id="ARBA00022801"/>
    </source>
</evidence>
<keyword evidence="4" id="KW-0067">ATP-binding</keyword>
<feature type="domain" description="Helicase ATP-binding" evidence="6">
    <location>
        <begin position="124"/>
        <end position="287"/>
    </location>
</feature>
<evidence type="ECO:0000259" key="6">
    <source>
        <dbReference type="PROSITE" id="PS51192"/>
    </source>
</evidence>
<evidence type="ECO:0000256" key="5">
    <source>
        <dbReference type="SAM" id="MobiDB-lite"/>
    </source>
</evidence>
<dbReference type="InterPro" id="IPR014001">
    <property type="entry name" value="Helicase_ATP-bd"/>
</dbReference>
<dbReference type="GO" id="GO:0006281">
    <property type="term" value="P:DNA repair"/>
    <property type="evidence" value="ECO:0007669"/>
    <property type="project" value="TreeGrafter"/>
</dbReference>
<dbReference type="GO" id="GO:0031297">
    <property type="term" value="P:replication fork processing"/>
    <property type="evidence" value="ECO:0007669"/>
    <property type="project" value="TreeGrafter"/>
</dbReference>
<dbReference type="Proteomes" id="UP000041254">
    <property type="component" value="Unassembled WGS sequence"/>
</dbReference>
<dbReference type="PANTHER" id="PTHR45766">
    <property type="entry name" value="DNA ANNEALING HELICASE AND ENDONUCLEASE ZRANB3 FAMILY MEMBER"/>
    <property type="match status" value="1"/>
</dbReference>
<evidence type="ECO:0000313" key="8">
    <source>
        <dbReference type="EMBL" id="CEM39756.1"/>
    </source>
</evidence>
<dbReference type="InterPro" id="IPR049730">
    <property type="entry name" value="SNF2/RAD54-like_C"/>
</dbReference>
<dbReference type="GO" id="GO:0043596">
    <property type="term" value="C:nuclear replication fork"/>
    <property type="evidence" value="ECO:0007669"/>
    <property type="project" value="TreeGrafter"/>
</dbReference>
<feature type="region of interest" description="Disordered" evidence="5">
    <location>
        <begin position="568"/>
        <end position="597"/>
    </location>
</feature>
<dbReference type="PhylomeDB" id="A0A0G4H7V6"/>
<dbReference type="OrthoDB" id="2801544at2759"/>
<dbReference type="VEuPathDB" id="CryptoDB:Vbra_19750"/>
<dbReference type="SUPFAM" id="SSF52540">
    <property type="entry name" value="P-loop containing nucleoside triphosphate hydrolases"/>
    <property type="match status" value="2"/>
</dbReference>
<feature type="domain" description="Helicase C-terminal" evidence="7">
    <location>
        <begin position="398"/>
        <end position="555"/>
    </location>
</feature>
<accession>A0A0G4H7V6</accession>
<dbReference type="InterPro" id="IPR038718">
    <property type="entry name" value="SNF2-like_sf"/>
</dbReference>
<dbReference type="PANTHER" id="PTHR45766:SF3">
    <property type="entry name" value="DNA ANNEALING HELICASE AND ENDONUCLEASE ZRANB3"/>
    <property type="match status" value="1"/>
</dbReference>
<dbReference type="PROSITE" id="PS51192">
    <property type="entry name" value="HELICASE_ATP_BIND_1"/>
    <property type="match status" value="1"/>
</dbReference>
<dbReference type="GO" id="GO:0004520">
    <property type="term" value="F:DNA endonuclease activity"/>
    <property type="evidence" value="ECO:0007669"/>
    <property type="project" value="TreeGrafter"/>
</dbReference>
<dbReference type="SMART" id="SM00487">
    <property type="entry name" value="DEXDc"/>
    <property type="match status" value="1"/>
</dbReference>
<evidence type="ECO:0000256" key="4">
    <source>
        <dbReference type="ARBA" id="ARBA00022840"/>
    </source>
</evidence>
<name>A0A0G4H7V6_VITBC</name>
<dbReference type="EMBL" id="CDMY01001052">
    <property type="protein sequence ID" value="CEM39756.1"/>
    <property type="molecule type" value="Genomic_DNA"/>
</dbReference>
<evidence type="ECO:0000313" key="9">
    <source>
        <dbReference type="Proteomes" id="UP000041254"/>
    </source>
</evidence>
<dbReference type="PROSITE" id="PS51194">
    <property type="entry name" value="HELICASE_CTER"/>
    <property type="match status" value="1"/>
</dbReference>
<evidence type="ECO:0000256" key="3">
    <source>
        <dbReference type="ARBA" id="ARBA00022806"/>
    </source>
</evidence>
<evidence type="ECO:0000259" key="7">
    <source>
        <dbReference type="PROSITE" id="PS51194"/>
    </source>
</evidence>
<dbReference type="AlphaFoldDB" id="A0A0G4H7V6"/>
<organism evidence="8 9">
    <name type="scientific">Vitrella brassicaformis (strain CCMP3155)</name>
    <dbReference type="NCBI Taxonomy" id="1169540"/>
    <lineage>
        <taxon>Eukaryota</taxon>
        <taxon>Sar</taxon>
        <taxon>Alveolata</taxon>
        <taxon>Colpodellida</taxon>
        <taxon>Vitrellaceae</taxon>
        <taxon>Vitrella</taxon>
    </lineage>
</organism>
<dbReference type="InParanoid" id="A0A0G4H7V6"/>
<keyword evidence="3" id="KW-0347">Helicase</keyword>
<dbReference type="Gene3D" id="3.40.50.300">
    <property type="entry name" value="P-loop containing nucleotide triphosphate hydrolases"/>
    <property type="match status" value="1"/>
</dbReference>
<evidence type="ECO:0000256" key="1">
    <source>
        <dbReference type="ARBA" id="ARBA00022741"/>
    </source>
</evidence>
<sequence>MSAFMKLTLMLVDEHHFVVIKEMRDRGQPEEVPQAVRTFLQTLNPLGMRNGRQLFPLNRAWDIVTKLVNASALRCTVTSIPDFVTKTLEAKPVAPSPSEVNNFLAGLPQPLRGDMRPFQREGILFGLRRGGRVLIGDEMGLGKTLQALVLAAFYSNEWPVLVVCPSAIRFQWRDQAKMWLHNLVDENKVCVIKTGKCKVPSEARIVIVSYTLLAMKNNERFRRTSNDRPYQVVVADESHYIKSWKAQRTKVMVPILKDAKRCILLSGTAMLSQPDELFPQIDAVLFPAHGALSYNGQYWNHSKFENRYCVMEENPFAPVMVRRLKKDVQKDLPPKIKTDVPIEGEKRLCSQITASLERERLTEMDDDELIDHFKRHDPTITNAYTATAEAKQKAVWEYIDYLYDSIDHKFLVFAHHKKLIDFLVDKFEKKFKPGGYIRVDGGTAMSSREGLVKKFQEEEKCRVALLSITACGQGLNLTAAGTVVFAELYWIPGIMQQAEDRAHRIGSNHQSINVHYLIAEGTIDRLMRGVLERKWRTSTSVLDGQSQPFNLYNTATPTFKPNPLKRLLSEGPQTAADCHTAQPSSSAEGAKRHRYDD</sequence>
<keyword evidence="9" id="KW-1185">Reference proteome</keyword>
<dbReference type="GO" id="GO:0016787">
    <property type="term" value="F:hydrolase activity"/>
    <property type="evidence" value="ECO:0007669"/>
    <property type="project" value="UniProtKB-KW"/>
</dbReference>
<dbReference type="SMART" id="SM00490">
    <property type="entry name" value="HELICc"/>
    <property type="match status" value="1"/>
</dbReference>
<dbReference type="InterPro" id="IPR000330">
    <property type="entry name" value="SNF2_N"/>
</dbReference>
<dbReference type="GO" id="GO:0005524">
    <property type="term" value="F:ATP binding"/>
    <property type="evidence" value="ECO:0007669"/>
    <property type="project" value="UniProtKB-KW"/>
</dbReference>
<reference evidence="8 9" key="1">
    <citation type="submission" date="2014-11" db="EMBL/GenBank/DDBJ databases">
        <authorList>
            <person name="Zhu J."/>
            <person name="Qi W."/>
            <person name="Song R."/>
        </authorList>
    </citation>
    <scope>NUCLEOTIDE SEQUENCE [LARGE SCALE GENOMIC DNA]</scope>
</reference>
<keyword evidence="2" id="KW-0378">Hydrolase</keyword>
<dbReference type="Gene3D" id="3.40.50.10810">
    <property type="entry name" value="Tandem AAA-ATPase domain"/>
    <property type="match status" value="1"/>
</dbReference>
<proteinExistence type="predicted"/>
<dbReference type="OMA" id="FTLHRAR"/>
<dbReference type="InterPro" id="IPR027417">
    <property type="entry name" value="P-loop_NTPase"/>
</dbReference>
<protein>
    <submittedName>
        <fullName evidence="8">Uncharacterized protein</fullName>
    </submittedName>
</protein>
<dbReference type="Pfam" id="PF00271">
    <property type="entry name" value="Helicase_C"/>
    <property type="match status" value="1"/>
</dbReference>
<gene>
    <name evidence="8" type="ORF">Vbra_19750</name>
</gene>
<keyword evidence="1" id="KW-0547">Nucleotide-binding</keyword>
<dbReference type="GO" id="GO:0004386">
    <property type="term" value="F:helicase activity"/>
    <property type="evidence" value="ECO:0007669"/>
    <property type="project" value="UniProtKB-KW"/>
</dbReference>
<dbReference type="STRING" id="1169540.A0A0G4H7V6"/>
<dbReference type="Pfam" id="PF00176">
    <property type="entry name" value="SNF2-rel_dom"/>
    <property type="match status" value="1"/>
</dbReference>
<dbReference type="InterPro" id="IPR001650">
    <property type="entry name" value="Helicase_C-like"/>
</dbReference>
<dbReference type="CDD" id="cd18793">
    <property type="entry name" value="SF2_C_SNF"/>
    <property type="match status" value="1"/>
</dbReference>